<dbReference type="PANTHER" id="PTHR37302:SF3">
    <property type="entry name" value="DAMAGE-INDUCIBLE PROTEIN DINB"/>
    <property type="match status" value="1"/>
</dbReference>
<dbReference type="Proteomes" id="UP000515514">
    <property type="component" value="Chromosome"/>
</dbReference>
<gene>
    <name evidence="4" type="ORF">ALE3EI_1792</name>
</gene>
<evidence type="ECO:0000313" key="5">
    <source>
        <dbReference type="Proteomes" id="UP000515514"/>
    </source>
</evidence>
<dbReference type="KEGG" id="alti:ALE3EI_1792"/>
<protein>
    <submittedName>
        <fullName evidence="4">DinB family protein</fullName>
    </submittedName>
</protein>
<dbReference type="PANTHER" id="PTHR37302">
    <property type="entry name" value="SLR1116 PROTEIN"/>
    <property type="match status" value="1"/>
</dbReference>
<dbReference type="RefSeq" id="WP_186987946.1">
    <property type="nucleotide sequence ID" value="NZ_CP052909.1"/>
</dbReference>
<sequence>MELTGLHEYSHHCNLNLITLFEEHASEVPEKARLLLDHILNAHEIWNFRILKRTDHHSPWDRLKPSALRDIENENYHTSLSILKNEELQKLIEYTNSKGQTFTNSVFDMLFHVVNHATYHRAQIATEFRNAGLTPLVTDYIFYKRDLKL</sequence>
<reference evidence="4 5" key="1">
    <citation type="submission" date="2020-04" db="EMBL/GenBank/DDBJ databases">
        <title>Genome sequence of Altibacter aquimarinus strain ALE3EI.</title>
        <authorList>
            <person name="Oh H.-M."/>
            <person name="Jang D."/>
        </authorList>
    </citation>
    <scope>NUCLEOTIDE SEQUENCE [LARGE SCALE GENOMIC DNA]</scope>
    <source>
        <strain evidence="4 5">ALE3EI</strain>
    </source>
</reference>
<feature type="binding site" evidence="3">
    <location>
        <position position="120"/>
    </location>
    <ligand>
        <name>a divalent metal cation</name>
        <dbReference type="ChEBI" id="CHEBI:60240"/>
    </ligand>
</feature>
<organism evidence="4 5">
    <name type="scientific">Constantimarinum furrinae</name>
    <dbReference type="NCBI Taxonomy" id="2562285"/>
    <lineage>
        <taxon>Bacteria</taxon>
        <taxon>Pseudomonadati</taxon>
        <taxon>Bacteroidota</taxon>
        <taxon>Flavobacteriia</taxon>
        <taxon>Flavobacteriales</taxon>
        <taxon>Flavobacteriaceae</taxon>
        <taxon>Altibacter/Constantimarinum group</taxon>
        <taxon>Constantimarinum</taxon>
    </lineage>
</organism>
<evidence type="ECO:0000256" key="3">
    <source>
        <dbReference type="PIRSR" id="PIRSR607837-1"/>
    </source>
</evidence>
<feature type="binding site" evidence="3">
    <location>
        <position position="38"/>
    </location>
    <ligand>
        <name>a divalent metal cation</name>
        <dbReference type="ChEBI" id="CHEBI:60240"/>
    </ligand>
</feature>
<dbReference type="EMBL" id="CP052909">
    <property type="protein sequence ID" value="QNJ98341.1"/>
    <property type="molecule type" value="Genomic_DNA"/>
</dbReference>
<feature type="binding site" evidence="3">
    <location>
        <position position="116"/>
    </location>
    <ligand>
        <name>a divalent metal cation</name>
        <dbReference type="ChEBI" id="CHEBI:60240"/>
    </ligand>
</feature>
<dbReference type="GO" id="GO:0046872">
    <property type="term" value="F:metal ion binding"/>
    <property type="evidence" value="ECO:0007669"/>
    <property type="project" value="UniProtKB-KW"/>
</dbReference>
<dbReference type="Pfam" id="PF05163">
    <property type="entry name" value="DinB"/>
    <property type="match status" value="1"/>
</dbReference>
<evidence type="ECO:0000256" key="2">
    <source>
        <dbReference type="ARBA" id="ARBA00022723"/>
    </source>
</evidence>
<dbReference type="Gene3D" id="1.20.120.450">
    <property type="entry name" value="dinb family like domain"/>
    <property type="match status" value="1"/>
</dbReference>
<dbReference type="InterPro" id="IPR007837">
    <property type="entry name" value="DinB"/>
</dbReference>
<name>A0A7G8PVH5_9FLAO</name>
<keyword evidence="2 3" id="KW-0479">Metal-binding</keyword>
<dbReference type="SUPFAM" id="SSF109854">
    <property type="entry name" value="DinB/YfiT-like putative metalloenzymes"/>
    <property type="match status" value="1"/>
</dbReference>
<comment type="similarity">
    <text evidence="1">Belongs to the DinB family.</text>
</comment>
<accession>A0A7G8PVH5</accession>
<dbReference type="InterPro" id="IPR034660">
    <property type="entry name" value="DinB/YfiT-like"/>
</dbReference>
<evidence type="ECO:0000313" key="4">
    <source>
        <dbReference type="EMBL" id="QNJ98341.1"/>
    </source>
</evidence>
<keyword evidence="5" id="KW-1185">Reference proteome</keyword>
<proteinExistence type="inferred from homology"/>
<evidence type="ECO:0000256" key="1">
    <source>
        <dbReference type="ARBA" id="ARBA00008635"/>
    </source>
</evidence>
<dbReference type="AlphaFoldDB" id="A0A7G8PVH5"/>